<dbReference type="RefSeq" id="WP_125073611.1">
    <property type="nucleotide sequence ID" value="NZ_CP053792.1"/>
</dbReference>
<dbReference type="GO" id="GO:0016787">
    <property type="term" value="F:hydrolase activity"/>
    <property type="evidence" value="ECO:0007669"/>
    <property type="project" value="UniProtKB-KW"/>
</dbReference>
<dbReference type="SUPFAM" id="SSF63817">
    <property type="entry name" value="Sortase"/>
    <property type="match status" value="1"/>
</dbReference>
<dbReference type="EMBL" id="UXEP01000001">
    <property type="protein sequence ID" value="VDC41553.1"/>
    <property type="molecule type" value="Genomic_DNA"/>
</dbReference>
<dbReference type="Proteomes" id="UP000280759">
    <property type="component" value="Unassembled WGS sequence"/>
</dbReference>
<evidence type="ECO:0000313" key="4">
    <source>
        <dbReference type="EMBL" id="VDC41553.1"/>
    </source>
</evidence>
<keyword evidence="1" id="KW-0378">Hydrolase</keyword>
<dbReference type="CDD" id="cd05827">
    <property type="entry name" value="Sortase_C"/>
    <property type="match status" value="1"/>
</dbReference>
<dbReference type="Pfam" id="PF04203">
    <property type="entry name" value="Sortase"/>
    <property type="match status" value="1"/>
</dbReference>
<accession>A0A3P5XM38</accession>
<evidence type="ECO:0008006" key="6">
    <source>
        <dbReference type="Google" id="ProtNLM"/>
    </source>
</evidence>
<reference evidence="4 5" key="1">
    <citation type="submission" date="2018-10" db="EMBL/GenBank/DDBJ databases">
        <authorList>
            <consortium name="Molecular Microbiology and Infection Unit (UMMI)"/>
            <person name="Machado M."/>
        </authorList>
    </citation>
    <scope>NUCLEOTIDE SEQUENCE [LARGE SCALE GENOMIC DNA]</scope>
    <source>
        <strain evidence="4">FMV2238.02</strain>
    </source>
</reference>
<dbReference type="NCBIfam" id="TIGR01076">
    <property type="entry name" value="sortase_fam"/>
    <property type="match status" value="1"/>
</dbReference>
<dbReference type="Gene3D" id="2.40.260.10">
    <property type="entry name" value="Sortase"/>
    <property type="match status" value="1"/>
</dbReference>
<feature type="active site" description="Proton donor/acceptor" evidence="2">
    <location>
        <position position="156"/>
    </location>
</feature>
<dbReference type="NCBIfam" id="NF033745">
    <property type="entry name" value="class_C_sortase"/>
    <property type="match status" value="1"/>
</dbReference>
<protein>
    <recommendedName>
        <fullName evidence="6">Class C sortase</fullName>
    </recommendedName>
</protein>
<keyword evidence="5" id="KW-1185">Reference proteome</keyword>
<evidence type="ECO:0000256" key="3">
    <source>
        <dbReference type="SAM" id="Phobius"/>
    </source>
</evidence>
<keyword evidence="3" id="KW-0812">Transmembrane</keyword>
<organism evidence="4 5">
    <name type="scientific">Streptococcus canis</name>
    <dbReference type="NCBI Taxonomy" id="1329"/>
    <lineage>
        <taxon>Bacteria</taxon>
        <taxon>Bacillati</taxon>
        <taxon>Bacillota</taxon>
        <taxon>Bacilli</taxon>
        <taxon>Lactobacillales</taxon>
        <taxon>Streptococcaceae</taxon>
        <taxon>Streptococcus</taxon>
    </lineage>
</organism>
<evidence type="ECO:0000313" key="5">
    <source>
        <dbReference type="Proteomes" id="UP000280759"/>
    </source>
</evidence>
<feature type="active site" description="Acyl-thioester intermediate" evidence="2">
    <location>
        <position position="218"/>
    </location>
</feature>
<dbReference type="AlphaFoldDB" id="A0A3P5XM38"/>
<sequence length="292" mass="33701">MSSLIRFKKPKNKQDAWFLLIFLLGFLIASYPLISQYYYRIEANQQVTDFDKTISLLDKKDIEHRLSQARAFNATLKPAELTDPFSKEEKEDGIKAYANMLIVKEKIGYIEIPRINQKIPIYAGTSDEVLQKGAGLLEGTSLPVGGKSTHTVISAHRGLPTAELFRQLDKLKSGDIFYIHVLDEILAYQVKKSQTVEPSNFDPILIEEGKDLATLLTCTPYMINSHRLLVRGERVPYQAPIRERALAVQKVKRYYFFLLMITVAVILLLIYWVKKEWQSVKRLRQKERRTHV</sequence>
<dbReference type="InterPro" id="IPR005754">
    <property type="entry name" value="Sortase"/>
</dbReference>
<dbReference type="InterPro" id="IPR042002">
    <property type="entry name" value="Sortase_C"/>
</dbReference>
<proteinExistence type="predicted"/>
<gene>
    <name evidence="4" type="ORF">FMV2238Y02_00400</name>
</gene>
<evidence type="ECO:0000256" key="2">
    <source>
        <dbReference type="PIRSR" id="PIRSR605754-1"/>
    </source>
</evidence>
<name>A0A3P5XM38_STRCB</name>
<dbReference type="InterPro" id="IPR023365">
    <property type="entry name" value="Sortase_dom-sf"/>
</dbReference>
<keyword evidence="3" id="KW-1133">Transmembrane helix</keyword>
<evidence type="ECO:0000256" key="1">
    <source>
        <dbReference type="ARBA" id="ARBA00022801"/>
    </source>
</evidence>
<feature type="transmembrane region" description="Helical" evidence="3">
    <location>
        <begin position="254"/>
        <end position="273"/>
    </location>
</feature>
<keyword evidence="3" id="KW-0472">Membrane</keyword>